<accession>A0A1F6EAR0</accession>
<proteinExistence type="predicted"/>
<dbReference type="AlphaFoldDB" id="A0A1F6EAR0"/>
<evidence type="ECO:0000313" key="2">
    <source>
        <dbReference type="Proteomes" id="UP000176914"/>
    </source>
</evidence>
<gene>
    <name evidence="1" type="ORF">A3C20_04530</name>
</gene>
<dbReference type="Proteomes" id="UP000176914">
    <property type="component" value="Unassembled WGS sequence"/>
</dbReference>
<dbReference type="GO" id="GO:0004803">
    <property type="term" value="F:transposase activity"/>
    <property type="evidence" value="ECO:0007669"/>
    <property type="project" value="InterPro"/>
</dbReference>
<reference evidence="1 2" key="1">
    <citation type="journal article" date="2016" name="Nat. Commun.">
        <title>Thousands of microbial genomes shed light on interconnected biogeochemical processes in an aquifer system.</title>
        <authorList>
            <person name="Anantharaman K."/>
            <person name="Brown C.T."/>
            <person name="Hug L.A."/>
            <person name="Sharon I."/>
            <person name="Castelle C.J."/>
            <person name="Probst A.J."/>
            <person name="Thomas B.C."/>
            <person name="Singh A."/>
            <person name="Wilkins M.J."/>
            <person name="Karaoz U."/>
            <person name="Brodie E.L."/>
            <person name="Williams K.H."/>
            <person name="Hubbard S.S."/>
            <person name="Banfield J.F."/>
        </authorList>
    </citation>
    <scope>NUCLEOTIDE SEQUENCE [LARGE SCALE GENOMIC DNA]</scope>
</reference>
<dbReference type="GO" id="GO:0006313">
    <property type="term" value="P:DNA transposition"/>
    <property type="evidence" value="ECO:0007669"/>
    <property type="project" value="InterPro"/>
</dbReference>
<dbReference type="EMBL" id="MFLL01000001">
    <property type="protein sequence ID" value="OGG70759.1"/>
    <property type="molecule type" value="Genomic_DNA"/>
</dbReference>
<dbReference type="PANTHER" id="PTHR34322:SF2">
    <property type="entry name" value="TRANSPOSASE IS200-LIKE DOMAIN-CONTAINING PROTEIN"/>
    <property type="match status" value="1"/>
</dbReference>
<dbReference type="SUPFAM" id="SSF143422">
    <property type="entry name" value="Transposase IS200-like"/>
    <property type="match status" value="1"/>
</dbReference>
<name>A0A1F6EAR0_9BACT</name>
<dbReference type="InterPro" id="IPR036515">
    <property type="entry name" value="Transposase_17_sf"/>
</dbReference>
<comment type="caution">
    <text evidence="1">The sequence shown here is derived from an EMBL/GenBank/DDBJ whole genome shotgun (WGS) entry which is preliminary data.</text>
</comment>
<organism evidence="1 2">
    <name type="scientific">Candidatus Kaiserbacteria bacterium RIFCSPHIGHO2_02_FULL_55_25</name>
    <dbReference type="NCBI Taxonomy" id="1798498"/>
    <lineage>
        <taxon>Bacteria</taxon>
        <taxon>Candidatus Kaiseribacteriota</taxon>
    </lineage>
</organism>
<sequence>MPNHYHLLLREQVDGGVTSFMRKIGTAYTMYFNIKNKRSGALFEGAFKAKHVKTDAYFRRVFNYIQGNHAELSEPRWKEGVIQNDRALIESLLAYPYSSLKDFNGPSRPERAIVNRNSILDIIDEIPNPRKILEDARIFARLHEDGL</sequence>
<protein>
    <submittedName>
        <fullName evidence="1">Uncharacterized protein</fullName>
    </submittedName>
</protein>
<evidence type="ECO:0000313" key="1">
    <source>
        <dbReference type="EMBL" id="OGG70759.1"/>
    </source>
</evidence>
<dbReference type="PANTHER" id="PTHR34322">
    <property type="entry name" value="TRANSPOSASE, Y1_TNP DOMAIN-CONTAINING"/>
    <property type="match status" value="1"/>
</dbReference>
<dbReference type="Gene3D" id="3.30.70.1290">
    <property type="entry name" value="Transposase IS200-like"/>
    <property type="match status" value="1"/>
</dbReference>
<dbReference type="GO" id="GO:0003677">
    <property type="term" value="F:DNA binding"/>
    <property type="evidence" value="ECO:0007669"/>
    <property type="project" value="InterPro"/>
</dbReference>